<evidence type="ECO:0000256" key="1">
    <source>
        <dbReference type="SAM" id="MobiDB-lite"/>
    </source>
</evidence>
<gene>
    <name evidence="2" type="ORF">PLEPLA_LOCUS11113</name>
</gene>
<keyword evidence="3" id="KW-1185">Reference proteome</keyword>
<evidence type="ECO:0000313" key="3">
    <source>
        <dbReference type="Proteomes" id="UP001153269"/>
    </source>
</evidence>
<reference evidence="2" key="1">
    <citation type="submission" date="2020-03" db="EMBL/GenBank/DDBJ databases">
        <authorList>
            <person name="Weist P."/>
        </authorList>
    </citation>
    <scope>NUCLEOTIDE SEQUENCE</scope>
</reference>
<sequence>MFTTERLISELSDGDDTPTRWYQMGRHVTMEPHTLKEIVGYACSVSVGGGEERWRVSRRRAETVAEWKRGLHGRRGDRWPHPCSHIRPDVWRSIRTDHTHAAWSDGIQAELSSFEGLVQPVITSSLPPSPPPSIHHLLPPPPSPPPLPPSPLPPSSPPPSIHHLLPPFITSSSLHHLLPPFITSSSIHAPFLPPSITSSLHSSPPPSIHHLLPPFITSSLSSSPPPSLTLWTLFSLPTGQIGRLQMPLPTLPPPTWTRGTHM</sequence>
<proteinExistence type="predicted"/>
<dbReference type="Proteomes" id="UP001153269">
    <property type="component" value="Unassembled WGS sequence"/>
</dbReference>
<name>A0A9N7Y9E9_PLEPL</name>
<feature type="region of interest" description="Disordered" evidence="1">
    <location>
        <begin position="128"/>
        <end position="159"/>
    </location>
</feature>
<dbReference type="EMBL" id="CADEAL010000640">
    <property type="protein sequence ID" value="CAB1423195.1"/>
    <property type="molecule type" value="Genomic_DNA"/>
</dbReference>
<protein>
    <submittedName>
        <fullName evidence="2">Uncharacterized protein</fullName>
    </submittedName>
</protein>
<dbReference type="AlphaFoldDB" id="A0A9N7Y9E9"/>
<comment type="caution">
    <text evidence="2">The sequence shown here is derived from an EMBL/GenBank/DDBJ whole genome shotgun (WGS) entry which is preliminary data.</text>
</comment>
<organism evidence="2 3">
    <name type="scientific">Pleuronectes platessa</name>
    <name type="common">European plaice</name>
    <dbReference type="NCBI Taxonomy" id="8262"/>
    <lineage>
        <taxon>Eukaryota</taxon>
        <taxon>Metazoa</taxon>
        <taxon>Chordata</taxon>
        <taxon>Craniata</taxon>
        <taxon>Vertebrata</taxon>
        <taxon>Euteleostomi</taxon>
        <taxon>Actinopterygii</taxon>
        <taxon>Neopterygii</taxon>
        <taxon>Teleostei</taxon>
        <taxon>Neoteleostei</taxon>
        <taxon>Acanthomorphata</taxon>
        <taxon>Carangaria</taxon>
        <taxon>Pleuronectiformes</taxon>
        <taxon>Pleuronectoidei</taxon>
        <taxon>Pleuronectidae</taxon>
        <taxon>Pleuronectes</taxon>
    </lineage>
</organism>
<accession>A0A9N7Y9E9</accession>
<evidence type="ECO:0000313" key="2">
    <source>
        <dbReference type="EMBL" id="CAB1423195.1"/>
    </source>
</evidence>